<dbReference type="InterPro" id="IPR050534">
    <property type="entry name" value="Coronavir_polyprotein_1ab"/>
</dbReference>
<name>A0A6L3ZEB1_9FLAO</name>
<evidence type="ECO:0000256" key="1">
    <source>
        <dbReference type="ARBA" id="ARBA00022741"/>
    </source>
</evidence>
<keyword evidence="2" id="KW-0067">ATP-binding</keyword>
<dbReference type="EMBL" id="WBVQ01000002">
    <property type="protein sequence ID" value="KAB2815692.1"/>
    <property type="molecule type" value="Genomic_DNA"/>
</dbReference>
<dbReference type="Pfam" id="PF13604">
    <property type="entry name" value="AAA_30"/>
    <property type="match status" value="1"/>
</dbReference>
<reference evidence="4 5" key="1">
    <citation type="submission" date="2019-10" db="EMBL/GenBank/DDBJ databases">
        <title>Genome sequence of Phaeocystidibacter marisrubri JCM30614 (type strain).</title>
        <authorList>
            <person name="Bowman J.P."/>
        </authorList>
    </citation>
    <scope>NUCLEOTIDE SEQUENCE [LARGE SCALE GENOMIC DNA]</scope>
    <source>
        <strain evidence="4 5">JCM 30614</strain>
    </source>
</reference>
<dbReference type="Pfam" id="PF13538">
    <property type="entry name" value="UvrD_C_2"/>
    <property type="match status" value="1"/>
</dbReference>
<dbReference type="PANTHER" id="PTHR43788">
    <property type="entry name" value="DNA2/NAM7 HELICASE FAMILY MEMBER"/>
    <property type="match status" value="1"/>
</dbReference>
<dbReference type="SUPFAM" id="SSF52540">
    <property type="entry name" value="P-loop containing nucleoside triphosphate hydrolases"/>
    <property type="match status" value="1"/>
</dbReference>
<evidence type="ECO:0000256" key="2">
    <source>
        <dbReference type="ARBA" id="ARBA00022840"/>
    </source>
</evidence>
<dbReference type="PANTHER" id="PTHR43788:SF6">
    <property type="entry name" value="DNA HELICASE B"/>
    <property type="match status" value="1"/>
</dbReference>
<dbReference type="InterPro" id="IPR027785">
    <property type="entry name" value="UvrD-like_helicase_C"/>
</dbReference>
<keyword evidence="1" id="KW-0547">Nucleotide-binding</keyword>
<evidence type="ECO:0000259" key="3">
    <source>
        <dbReference type="Pfam" id="PF13538"/>
    </source>
</evidence>
<dbReference type="GO" id="GO:0003678">
    <property type="term" value="F:DNA helicase activity"/>
    <property type="evidence" value="ECO:0007669"/>
    <property type="project" value="UniProtKB-ARBA"/>
</dbReference>
<dbReference type="CDD" id="cd17933">
    <property type="entry name" value="DEXSc_RecD-like"/>
    <property type="match status" value="1"/>
</dbReference>
<evidence type="ECO:0000313" key="5">
    <source>
        <dbReference type="Proteomes" id="UP000484164"/>
    </source>
</evidence>
<dbReference type="CDD" id="cd18809">
    <property type="entry name" value="SF1_C_RecD"/>
    <property type="match status" value="1"/>
</dbReference>
<dbReference type="RefSeq" id="WP_151693122.1">
    <property type="nucleotide sequence ID" value="NZ_BMGX01000001.1"/>
</dbReference>
<organism evidence="4 5">
    <name type="scientific">Phaeocystidibacter marisrubri</name>
    <dbReference type="NCBI Taxonomy" id="1577780"/>
    <lineage>
        <taxon>Bacteria</taxon>
        <taxon>Pseudomonadati</taxon>
        <taxon>Bacteroidota</taxon>
        <taxon>Flavobacteriia</taxon>
        <taxon>Flavobacteriales</taxon>
        <taxon>Phaeocystidibacteraceae</taxon>
        <taxon>Phaeocystidibacter</taxon>
    </lineage>
</organism>
<dbReference type="Proteomes" id="UP000484164">
    <property type="component" value="Unassembled WGS sequence"/>
</dbReference>
<dbReference type="OrthoDB" id="9803432at2"/>
<dbReference type="AlphaFoldDB" id="A0A6L3ZEB1"/>
<protein>
    <submittedName>
        <fullName evidence="4">AAA family ATPase</fullName>
    </submittedName>
</protein>
<feature type="domain" description="UvrD-like helicase C-terminal" evidence="3">
    <location>
        <begin position="409"/>
        <end position="459"/>
    </location>
</feature>
<dbReference type="GO" id="GO:0005524">
    <property type="term" value="F:ATP binding"/>
    <property type="evidence" value="ECO:0007669"/>
    <property type="project" value="UniProtKB-KW"/>
</dbReference>
<sequence>MDVKPSEIAHQLRANFPFEPTSDQDAALGSMAEFLCDDRKDVVYVLKGYAGTGKTTLVRSLTKTLPPLDFKTVLLSPTGRAAKVMASYSGERAYTIHKAIYIPQRSPGGGMMFGLRPNRASNTLFIVDEASMISDATIEVSRNSLLEDLLMFVQMGSGNKLMLIGDTAQLPPVHYDTSPALDPTVLGYYGKEVYLAELTEVMRQAAESGVLKNATQLRQLQVDVSSPKIEETADVHRLYDGYMIEEALNNANNEGLENVVVIVRSNKRANMYNRQIRSRVHWREDRVATGDYLMVVRNNYFWLPSKSRAGFLANGDIVEVLELRNSMEIHGLSFVDATVRLPDFPDEEPFETKLILDVLDYEGPSLSKEAHDQLFQGVCDDYADEPSRSKRMERVKNDPFFNALQVKFSYAVTGHKAQGGQWKHVFIEHPWLPEGEVDLEYLRWLYTAFTRSSEQVYLIGFPDDFFLHPPQ</sequence>
<proteinExistence type="predicted"/>
<comment type="caution">
    <text evidence="4">The sequence shown here is derived from an EMBL/GenBank/DDBJ whole genome shotgun (WGS) entry which is preliminary data.</text>
</comment>
<keyword evidence="5" id="KW-1185">Reference proteome</keyword>
<gene>
    <name evidence="4" type="ORF">F8C82_08295</name>
</gene>
<accession>A0A6L3ZEB1</accession>
<evidence type="ECO:0000313" key="4">
    <source>
        <dbReference type="EMBL" id="KAB2815692.1"/>
    </source>
</evidence>
<dbReference type="InterPro" id="IPR027417">
    <property type="entry name" value="P-loop_NTPase"/>
</dbReference>
<dbReference type="Gene3D" id="3.40.50.300">
    <property type="entry name" value="P-loop containing nucleotide triphosphate hydrolases"/>
    <property type="match status" value="3"/>
</dbReference>
<dbReference type="Gene3D" id="2.30.30.940">
    <property type="match status" value="1"/>
</dbReference>